<dbReference type="EMBL" id="CP060632">
    <property type="protein sequence ID" value="QNM00578.1"/>
    <property type="molecule type" value="Genomic_DNA"/>
</dbReference>
<dbReference type="AlphaFoldDB" id="A0A7G9FPU6"/>
<keyword evidence="1" id="KW-0175">Coiled coil</keyword>
<name>A0A7G9FPU6_9FIRM</name>
<sequence>MCMTKTELNKVVEELRSLKTLKNETEQQIRELESGIIEFLNETVECETVDKNGKPIKQYIGTDYKTTYSTQTRENVKKDEVKKYLTDEEYEKCITRSTFGVLRVQ</sequence>
<dbReference type="RefSeq" id="WP_249321735.1">
    <property type="nucleotide sequence ID" value="NZ_CP060632.1"/>
</dbReference>
<accession>A0A7G9FPU6</accession>
<organism evidence="2 3">
    <name type="scientific">Wujia chipingensis</name>
    <dbReference type="NCBI Taxonomy" id="2763670"/>
    <lineage>
        <taxon>Bacteria</taxon>
        <taxon>Bacillati</taxon>
        <taxon>Bacillota</taxon>
        <taxon>Clostridia</taxon>
        <taxon>Lachnospirales</taxon>
        <taxon>Lachnospiraceae</taxon>
        <taxon>Wujia</taxon>
    </lineage>
</organism>
<gene>
    <name evidence="2" type="ORF">H9Q76_04650</name>
</gene>
<protein>
    <submittedName>
        <fullName evidence="2">Uncharacterized protein</fullName>
    </submittedName>
</protein>
<keyword evidence="3" id="KW-1185">Reference proteome</keyword>
<proteinExistence type="predicted"/>
<evidence type="ECO:0000313" key="3">
    <source>
        <dbReference type="Proteomes" id="UP000515819"/>
    </source>
</evidence>
<feature type="coiled-coil region" evidence="1">
    <location>
        <begin position="8"/>
        <end position="42"/>
    </location>
</feature>
<dbReference type="KEGG" id="wcp:H9Q76_04650"/>
<evidence type="ECO:0000313" key="2">
    <source>
        <dbReference type="EMBL" id="QNM00578.1"/>
    </source>
</evidence>
<evidence type="ECO:0000256" key="1">
    <source>
        <dbReference type="SAM" id="Coils"/>
    </source>
</evidence>
<reference evidence="2 3" key="1">
    <citation type="submission" date="2020-08" db="EMBL/GenBank/DDBJ databases">
        <authorList>
            <person name="Liu C."/>
            <person name="Sun Q."/>
        </authorList>
    </citation>
    <scope>NUCLEOTIDE SEQUENCE [LARGE SCALE GENOMIC DNA]</scope>
    <source>
        <strain evidence="2 3">NSJ-4</strain>
    </source>
</reference>
<dbReference type="Proteomes" id="UP000515819">
    <property type="component" value="Chromosome"/>
</dbReference>